<sequence length="684" mass="64063">MGQAHAADALHGKTLYLNGPAGGGTACARCHTASPSANVSKVLNAANNPAAISAAMAANKGGMGNIYAGKLSDVDLADLAAFIGNPGVGAAPAASLNPASLAFSGTVLGQASAALAATLANTGSGALNIDTIGVTGAAAADFSIAGGTCAPGGAVAAGANCTVLVSFKPSVAGARSASLAVAHNGTGGSSSVALSGTGSAAPQATIGVSATSINFGALATNAPSAPQSITLNNSGQATLTFSGIALAGANGAIFTLGGDCAVSKPLAGGASCALTVAAQPTASGAFSGNLTVASNAANGNVTIGLAGSGASATAAAGATPNVLAFGSQAIGSAAVTQNVTLTNTGNVALTFSSLAVNGAAGFSVAPGSHCATALAPGATCSVPVLFAPSAKGAFAATLVATFNGGAVQVPLSGAGTTAAVASPTVSDAGPIGFGEIQVGKSAAPHTTVLRNPGTAALTIATLVIDGANGGDFVLGGSCAVNGAVSPAGSCTIETTFKPGAPGARLANLLLVTDGGTQFSLALSGTGTAIAAAPALTLAPQSFDFGSSAASKRFTLSNAGTAAINLSAATFSGPFARVNDASGCAALPFALQPGASCDLVIGYTPSAAGASSGSVVLQAEGGGSWTIALAGQAAAVAPNANAAPAQNQGGGGCSSVRDGTDPMLALLALLAAGVLFWRRRNPAQS</sequence>
<evidence type="ECO:0000256" key="6">
    <source>
        <dbReference type="ARBA" id="ARBA00023004"/>
    </source>
</evidence>
<dbReference type="PANTHER" id="PTHR46127:SF1">
    <property type="entry name" value="CILIA- AND FLAGELLA-ASSOCIATED PROTEIN 65"/>
    <property type="match status" value="1"/>
</dbReference>
<dbReference type="InterPro" id="IPR024038">
    <property type="entry name" value="MYXO-CTERM"/>
</dbReference>
<dbReference type="Pfam" id="PF22544">
    <property type="entry name" value="HYDIN_VesB_CFA65-like_Ig"/>
    <property type="match status" value="1"/>
</dbReference>
<organism evidence="11 12">
    <name type="scientific">Massilia rubra</name>
    <dbReference type="NCBI Taxonomy" id="2607910"/>
    <lineage>
        <taxon>Bacteria</taxon>
        <taxon>Pseudomonadati</taxon>
        <taxon>Pseudomonadota</taxon>
        <taxon>Betaproteobacteria</taxon>
        <taxon>Burkholderiales</taxon>
        <taxon>Oxalobacteraceae</taxon>
        <taxon>Telluria group</taxon>
        <taxon>Massilia</taxon>
    </lineage>
</organism>
<dbReference type="NCBIfam" id="NF033191">
    <property type="entry name" value="JDVT-CTERM"/>
    <property type="match status" value="1"/>
</dbReference>
<gene>
    <name evidence="11" type="ORF">F0185_08115</name>
</gene>
<keyword evidence="8" id="KW-0966">Cell projection</keyword>
<name>A0ABX0LMT9_9BURK</name>
<dbReference type="NCBIfam" id="NF012200">
    <property type="entry name" value="choice_anch_D"/>
    <property type="match status" value="5"/>
</dbReference>
<dbReference type="NCBIfam" id="TIGR03901">
    <property type="entry name" value="MYXO-CTERM"/>
    <property type="match status" value="1"/>
</dbReference>
<evidence type="ECO:0000256" key="4">
    <source>
        <dbReference type="ARBA" id="ARBA00022617"/>
    </source>
</evidence>
<comment type="subcellular location">
    <subcellularLocation>
        <location evidence="1">Cell projection</location>
        <location evidence="1">Cilium</location>
    </subcellularLocation>
    <subcellularLocation>
        <location evidence="2">Cytoplasm</location>
    </subcellularLocation>
</comment>
<dbReference type="InterPro" id="IPR036909">
    <property type="entry name" value="Cyt_c-like_dom_sf"/>
</dbReference>
<dbReference type="Gene3D" id="2.60.40.10">
    <property type="entry name" value="Immunoglobulins"/>
    <property type="match status" value="5"/>
</dbReference>
<keyword evidence="7" id="KW-0969">Cilium</keyword>
<keyword evidence="3" id="KW-0963">Cytoplasm</keyword>
<dbReference type="InterPro" id="IPR017756">
    <property type="entry name" value="TM_Gly-Cys-Arg_CS"/>
</dbReference>
<dbReference type="InterPro" id="IPR009056">
    <property type="entry name" value="Cyt_c-like_dom"/>
</dbReference>
<dbReference type="InterPro" id="IPR013783">
    <property type="entry name" value="Ig-like_fold"/>
</dbReference>
<dbReference type="InterPro" id="IPR053879">
    <property type="entry name" value="HYDIN_VesB_CFA65-like_Ig"/>
</dbReference>
<keyword evidence="5 9" id="KW-0479">Metal-binding</keyword>
<evidence type="ECO:0000256" key="9">
    <source>
        <dbReference type="PROSITE-ProRule" id="PRU00433"/>
    </source>
</evidence>
<dbReference type="PROSITE" id="PS51007">
    <property type="entry name" value="CYTC"/>
    <property type="match status" value="1"/>
</dbReference>
<dbReference type="Proteomes" id="UP000785613">
    <property type="component" value="Unassembled WGS sequence"/>
</dbReference>
<dbReference type="NCBIfam" id="TIGR03382">
    <property type="entry name" value="GC_trans_RRR"/>
    <property type="match status" value="1"/>
</dbReference>
<protein>
    <submittedName>
        <fullName evidence="11">Choice-of-anchor D domain-containing protein</fullName>
    </submittedName>
</protein>
<evidence type="ECO:0000313" key="12">
    <source>
        <dbReference type="Proteomes" id="UP000785613"/>
    </source>
</evidence>
<evidence type="ECO:0000256" key="2">
    <source>
        <dbReference type="ARBA" id="ARBA00004496"/>
    </source>
</evidence>
<evidence type="ECO:0000256" key="1">
    <source>
        <dbReference type="ARBA" id="ARBA00004138"/>
    </source>
</evidence>
<evidence type="ECO:0000256" key="8">
    <source>
        <dbReference type="ARBA" id="ARBA00023273"/>
    </source>
</evidence>
<keyword evidence="4 9" id="KW-0349">Heme</keyword>
<dbReference type="InterPro" id="IPR052614">
    <property type="entry name" value="CFAP65"/>
</dbReference>
<evidence type="ECO:0000313" key="11">
    <source>
        <dbReference type="EMBL" id="NHZ33557.1"/>
    </source>
</evidence>
<evidence type="ECO:0000256" key="7">
    <source>
        <dbReference type="ARBA" id="ARBA00023069"/>
    </source>
</evidence>
<dbReference type="SUPFAM" id="SSF46626">
    <property type="entry name" value="Cytochrome c"/>
    <property type="match status" value="1"/>
</dbReference>
<keyword evidence="12" id="KW-1185">Reference proteome</keyword>
<accession>A0ABX0LMT9</accession>
<evidence type="ECO:0000256" key="5">
    <source>
        <dbReference type="ARBA" id="ARBA00022723"/>
    </source>
</evidence>
<dbReference type="EMBL" id="VUYU01000004">
    <property type="protein sequence ID" value="NHZ33557.1"/>
    <property type="molecule type" value="Genomic_DNA"/>
</dbReference>
<comment type="caution">
    <text evidence="11">The sequence shown here is derived from an EMBL/GenBank/DDBJ whole genome shotgun (WGS) entry which is preliminary data.</text>
</comment>
<evidence type="ECO:0000256" key="3">
    <source>
        <dbReference type="ARBA" id="ARBA00022490"/>
    </source>
</evidence>
<feature type="domain" description="Cytochrome c" evidence="10">
    <location>
        <begin position="7"/>
        <end position="87"/>
    </location>
</feature>
<evidence type="ECO:0000259" key="10">
    <source>
        <dbReference type="PROSITE" id="PS51007"/>
    </source>
</evidence>
<reference evidence="11 12" key="1">
    <citation type="submission" date="2019-09" db="EMBL/GenBank/DDBJ databases">
        <title>Taxonomy of Antarctic Massilia spp.: description of Massilia rubra sp. nov., Massilia aquatica sp. nov., Massilia mucilaginosa sp. nov., Massilia frigida sp. nov. isolated from streams, lakes and regoliths.</title>
        <authorList>
            <person name="Holochova P."/>
            <person name="Sedlacek I."/>
            <person name="Kralova S."/>
            <person name="Maslanova I."/>
            <person name="Busse H.-J."/>
            <person name="Stankova E."/>
            <person name="Vrbovska V."/>
            <person name="Kovarovic V."/>
            <person name="Bartak M."/>
            <person name="Svec P."/>
            <person name="Pantucek R."/>
        </authorList>
    </citation>
    <scope>NUCLEOTIDE SEQUENCE [LARGE SCALE GENOMIC DNA]</scope>
    <source>
        <strain evidence="11 12">CCM 8692</strain>
    </source>
</reference>
<dbReference type="PANTHER" id="PTHR46127">
    <property type="entry name" value="CILIA- AND FLAGELLA-ASSOCIATED PROTEIN 65"/>
    <property type="match status" value="1"/>
</dbReference>
<proteinExistence type="predicted"/>
<keyword evidence="6 9" id="KW-0408">Iron</keyword>